<dbReference type="SUPFAM" id="SSF81340">
    <property type="entry name" value="Clc chloride channel"/>
    <property type="match status" value="1"/>
</dbReference>
<keyword evidence="1" id="KW-0472">Membrane</keyword>
<comment type="caution">
    <text evidence="2">The sequence shown here is derived from an EMBL/GenBank/DDBJ whole genome shotgun (WGS) entry which is preliminary data.</text>
</comment>
<dbReference type="EMBL" id="MRCC01000013">
    <property type="protein sequence ID" value="OKH24290.1"/>
    <property type="molecule type" value="Genomic_DNA"/>
</dbReference>
<evidence type="ECO:0000313" key="3">
    <source>
        <dbReference type="Proteomes" id="UP000185984"/>
    </source>
</evidence>
<evidence type="ECO:0000313" key="2">
    <source>
        <dbReference type="EMBL" id="OKH24290.1"/>
    </source>
</evidence>
<evidence type="ECO:0000256" key="1">
    <source>
        <dbReference type="SAM" id="Phobius"/>
    </source>
</evidence>
<organism evidence="2 3">
    <name type="scientific">Chroogloeocystis siderophila 5.2 s.c.1</name>
    <dbReference type="NCBI Taxonomy" id="247279"/>
    <lineage>
        <taxon>Bacteria</taxon>
        <taxon>Bacillati</taxon>
        <taxon>Cyanobacteriota</taxon>
        <taxon>Cyanophyceae</taxon>
        <taxon>Oscillatoriophycideae</taxon>
        <taxon>Chroococcales</taxon>
        <taxon>Chroococcaceae</taxon>
        <taxon>Chroogloeocystis</taxon>
    </lineage>
</organism>
<proteinExistence type="predicted"/>
<gene>
    <name evidence="2" type="ORF">NIES1031_16000</name>
</gene>
<keyword evidence="1" id="KW-0812">Transmembrane</keyword>
<feature type="transmembrane region" description="Helical" evidence="1">
    <location>
        <begin position="78"/>
        <end position="99"/>
    </location>
</feature>
<dbReference type="AlphaFoldDB" id="A0A1U7HL14"/>
<protein>
    <recommendedName>
        <fullName evidence="4">Chloride channel protein</fullName>
    </recommendedName>
</protein>
<dbReference type="Gene3D" id="1.10.3080.10">
    <property type="entry name" value="Clc chloride channel"/>
    <property type="match status" value="1"/>
</dbReference>
<keyword evidence="1" id="KW-1133">Transmembrane helix</keyword>
<dbReference type="RefSeq" id="WP_073550517.1">
    <property type="nucleotide sequence ID" value="NZ_CAWMVK010000005.1"/>
</dbReference>
<dbReference type="Proteomes" id="UP000185984">
    <property type="component" value="Unassembled WGS sequence"/>
</dbReference>
<keyword evidence="3" id="KW-1185">Reference proteome</keyword>
<evidence type="ECO:0008006" key="4">
    <source>
        <dbReference type="Google" id="ProtNLM"/>
    </source>
</evidence>
<accession>A0A1U7HL14</accession>
<name>A0A1U7HL14_9CHRO</name>
<dbReference type="STRING" id="247279.NIES1031_16000"/>
<reference evidence="2 3" key="1">
    <citation type="submission" date="2016-11" db="EMBL/GenBank/DDBJ databases">
        <title>Draft Genome Sequences of Nine Cyanobacterial Strains from Diverse Habitats.</title>
        <authorList>
            <person name="Zhu T."/>
            <person name="Hou S."/>
            <person name="Lu X."/>
            <person name="Hess W.R."/>
        </authorList>
    </citation>
    <scope>NUCLEOTIDE SEQUENCE [LARGE SCALE GENOMIC DNA]</scope>
    <source>
        <strain evidence="2 3">5.2 s.c.1</strain>
    </source>
</reference>
<sequence length="143" mass="15330">MSSSASSRAIAGNSEVGRTHEELSYQQLILLAAIIGIAGGLVATIYYYALEISLDIVWKSVPEFIKLNFTSDFLAKNYVWLATTIGGFFVGLTLYFLGLPGEVAFVVDKVHDPGHIEIRQTPAMLVASLFSIAFGGSASPEAP</sequence>
<dbReference type="InterPro" id="IPR014743">
    <property type="entry name" value="Cl-channel_core"/>
</dbReference>
<feature type="transmembrane region" description="Helical" evidence="1">
    <location>
        <begin position="28"/>
        <end position="49"/>
    </location>
</feature>